<proteinExistence type="predicted"/>
<keyword evidence="3" id="KW-1185">Reference proteome</keyword>
<dbReference type="EMBL" id="REGN01009612">
    <property type="protein sequence ID" value="RNA00795.1"/>
    <property type="molecule type" value="Genomic_DNA"/>
</dbReference>
<dbReference type="OrthoDB" id="10483177at2759"/>
<accession>A0A3M7PPX4</accession>
<evidence type="ECO:0000259" key="1">
    <source>
        <dbReference type="Pfam" id="PF00788"/>
    </source>
</evidence>
<dbReference type="GO" id="GO:0007165">
    <property type="term" value="P:signal transduction"/>
    <property type="evidence" value="ECO:0007669"/>
    <property type="project" value="InterPro"/>
</dbReference>
<feature type="domain" description="Ras-associating" evidence="1">
    <location>
        <begin position="23"/>
        <end position="96"/>
    </location>
</feature>
<gene>
    <name evidence="2" type="ORF">BpHYR1_050067</name>
</gene>
<dbReference type="AlphaFoldDB" id="A0A3M7PPX4"/>
<dbReference type="Pfam" id="PF00788">
    <property type="entry name" value="RA"/>
    <property type="match status" value="1"/>
</dbReference>
<sequence>MNILQKVLNKKSCIKPSVRIGSNRLNISVDKNSTCKQFLINCLKKCKINVINSPNGYNLFLKYGQNEKLVMYESNLYLLLTHLVQSETDFELLIRRCQKVKINRIKKNRNLKLKRTKKYDITFRSATHYYEDIDVDLPKPQLNITRTISNPKINKLWPKSIIHNMKAIHRIREKFKSKTIDFDQEIFV</sequence>
<evidence type="ECO:0000313" key="2">
    <source>
        <dbReference type="EMBL" id="RNA00795.1"/>
    </source>
</evidence>
<evidence type="ECO:0000313" key="3">
    <source>
        <dbReference type="Proteomes" id="UP000276133"/>
    </source>
</evidence>
<name>A0A3M7PPX4_BRAPC</name>
<dbReference type="Proteomes" id="UP000276133">
    <property type="component" value="Unassembled WGS sequence"/>
</dbReference>
<dbReference type="InterPro" id="IPR000159">
    <property type="entry name" value="RA_dom"/>
</dbReference>
<reference evidence="2 3" key="1">
    <citation type="journal article" date="2018" name="Sci. Rep.">
        <title>Genomic signatures of local adaptation to the degree of environmental predictability in rotifers.</title>
        <authorList>
            <person name="Franch-Gras L."/>
            <person name="Hahn C."/>
            <person name="Garcia-Roger E.M."/>
            <person name="Carmona M.J."/>
            <person name="Serra M."/>
            <person name="Gomez A."/>
        </authorList>
    </citation>
    <scope>NUCLEOTIDE SEQUENCE [LARGE SCALE GENOMIC DNA]</scope>
    <source>
        <strain evidence="2">HYR1</strain>
    </source>
</reference>
<organism evidence="2 3">
    <name type="scientific">Brachionus plicatilis</name>
    <name type="common">Marine rotifer</name>
    <name type="synonym">Brachionus muelleri</name>
    <dbReference type="NCBI Taxonomy" id="10195"/>
    <lineage>
        <taxon>Eukaryota</taxon>
        <taxon>Metazoa</taxon>
        <taxon>Spiralia</taxon>
        <taxon>Gnathifera</taxon>
        <taxon>Rotifera</taxon>
        <taxon>Eurotatoria</taxon>
        <taxon>Monogononta</taxon>
        <taxon>Pseudotrocha</taxon>
        <taxon>Ploima</taxon>
        <taxon>Brachionidae</taxon>
        <taxon>Brachionus</taxon>
    </lineage>
</organism>
<comment type="caution">
    <text evidence="2">The sequence shown here is derived from an EMBL/GenBank/DDBJ whole genome shotgun (WGS) entry which is preliminary data.</text>
</comment>
<protein>
    <recommendedName>
        <fullName evidence="1">Ras-associating domain-containing protein</fullName>
    </recommendedName>
</protein>